<proteinExistence type="predicted"/>
<reference evidence="1" key="5">
    <citation type="journal article" date="2021" name="G3 (Bethesda)">
        <title>Aegilops tauschii genome assembly Aet v5.0 features greater sequence contiguity and improved annotation.</title>
        <authorList>
            <person name="Wang L."/>
            <person name="Zhu T."/>
            <person name="Rodriguez J.C."/>
            <person name="Deal K.R."/>
            <person name="Dubcovsky J."/>
            <person name="McGuire P.E."/>
            <person name="Lux T."/>
            <person name="Spannagl M."/>
            <person name="Mayer K.F.X."/>
            <person name="Baldrich P."/>
            <person name="Meyers B.C."/>
            <person name="Huo N."/>
            <person name="Gu Y.Q."/>
            <person name="Zhou H."/>
            <person name="Devos K.M."/>
            <person name="Bennetzen J.L."/>
            <person name="Unver T."/>
            <person name="Budak H."/>
            <person name="Gulick P.J."/>
            <person name="Galiba G."/>
            <person name="Kalapos B."/>
            <person name="Nelson D.R."/>
            <person name="Li P."/>
            <person name="You F.M."/>
            <person name="Luo M.C."/>
            <person name="Dvorak J."/>
        </authorList>
    </citation>
    <scope>NUCLEOTIDE SEQUENCE [LARGE SCALE GENOMIC DNA]</scope>
    <source>
        <strain evidence="1">cv. AL8/78</strain>
    </source>
</reference>
<protein>
    <submittedName>
        <fullName evidence="1">Uncharacterized protein</fullName>
    </submittedName>
</protein>
<reference evidence="2" key="2">
    <citation type="journal article" date="2017" name="Nat. Plants">
        <title>The Aegilops tauschii genome reveals multiple impacts of transposons.</title>
        <authorList>
            <person name="Zhao G."/>
            <person name="Zou C."/>
            <person name="Li K."/>
            <person name="Wang K."/>
            <person name="Li T."/>
            <person name="Gao L."/>
            <person name="Zhang X."/>
            <person name="Wang H."/>
            <person name="Yang Z."/>
            <person name="Liu X."/>
            <person name="Jiang W."/>
            <person name="Mao L."/>
            <person name="Kong X."/>
            <person name="Jiao Y."/>
            <person name="Jia J."/>
        </authorList>
    </citation>
    <scope>NUCLEOTIDE SEQUENCE [LARGE SCALE GENOMIC DNA]</scope>
    <source>
        <strain evidence="2">cv. AL8/78</strain>
    </source>
</reference>
<dbReference type="Proteomes" id="UP000015105">
    <property type="component" value="Chromosome 4D"/>
</dbReference>
<organism evidence="1 2">
    <name type="scientific">Aegilops tauschii subsp. strangulata</name>
    <name type="common">Goatgrass</name>
    <dbReference type="NCBI Taxonomy" id="200361"/>
    <lineage>
        <taxon>Eukaryota</taxon>
        <taxon>Viridiplantae</taxon>
        <taxon>Streptophyta</taxon>
        <taxon>Embryophyta</taxon>
        <taxon>Tracheophyta</taxon>
        <taxon>Spermatophyta</taxon>
        <taxon>Magnoliopsida</taxon>
        <taxon>Liliopsida</taxon>
        <taxon>Poales</taxon>
        <taxon>Poaceae</taxon>
        <taxon>BOP clade</taxon>
        <taxon>Pooideae</taxon>
        <taxon>Triticodae</taxon>
        <taxon>Triticeae</taxon>
        <taxon>Triticinae</taxon>
        <taxon>Aegilops</taxon>
    </lineage>
</organism>
<dbReference type="EnsemblPlants" id="AET4Gv20315600.27">
    <property type="protein sequence ID" value="AET4Gv20315600.27"/>
    <property type="gene ID" value="AET4Gv20315600"/>
</dbReference>
<reference evidence="1" key="3">
    <citation type="journal article" date="2017" name="Nature">
        <title>Genome sequence of the progenitor of the wheat D genome Aegilops tauschii.</title>
        <authorList>
            <person name="Luo M.C."/>
            <person name="Gu Y.Q."/>
            <person name="Puiu D."/>
            <person name="Wang H."/>
            <person name="Twardziok S.O."/>
            <person name="Deal K.R."/>
            <person name="Huo N."/>
            <person name="Zhu T."/>
            <person name="Wang L."/>
            <person name="Wang Y."/>
            <person name="McGuire P.E."/>
            <person name="Liu S."/>
            <person name="Long H."/>
            <person name="Ramasamy R.K."/>
            <person name="Rodriguez J.C."/>
            <person name="Van S.L."/>
            <person name="Yuan L."/>
            <person name="Wang Z."/>
            <person name="Xia Z."/>
            <person name="Xiao L."/>
            <person name="Anderson O.D."/>
            <person name="Ouyang S."/>
            <person name="Liang Y."/>
            <person name="Zimin A.V."/>
            <person name="Pertea G."/>
            <person name="Qi P."/>
            <person name="Bennetzen J.L."/>
            <person name="Dai X."/>
            <person name="Dawson M.W."/>
            <person name="Muller H.G."/>
            <person name="Kugler K."/>
            <person name="Rivarola-Duarte L."/>
            <person name="Spannagl M."/>
            <person name="Mayer K.F.X."/>
            <person name="Lu F.H."/>
            <person name="Bevan M.W."/>
            <person name="Leroy P."/>
            <person name="Li P."/>
            <person name="You F.M."/>
            <person name="Sun Q."/>
            <person name="Liu Z."/>
            <person name="Lyons E."/>
            <person name="Wicker T."/>
            <person name="Salzberg S.L."/>
            <person name="Devos K.M."/>
            <person name="Dvorak J."/>
        </authorList>
    </citation>
    <scope>NUCLEOTIDE SEQUENCE [LARGE SCALE GENOMIC DNA]</scope>
    <source>
        <strain evidence="1">cv. AL8/78</strain>
    </source>
</reference>
<dbReference type="EnsemblPlants" id="AET4Gv20315600.29">
    <property type="protein sequence ID" value="AET4Gv20315600.29"/>
    <property type="gene ID" value="AET4Gv20315600"/>
</dbReference>
<keyword evidence="2" id="KW-1185">Reference proteome</keyword>
<sequence>MILQFLKSKVAVFHLIVSFKANRVLHNLVWVWSLLVTMYSLRFFHFVETICASAFVRAMLGGAGSSMLRMASPTCASSELCFPFLGFNKIAFVIRQEEAHMQQGARCTEKNWNQDTHLEFSVLLHQHNNSLSYCRDTGYFPFLPLPSSQQPWFPYHCSLRGSHTLTGTLTGSTQAFPDSAMAPLCR</sequence>
<dbReference type="AlphaFoldDB" id="A0A453HWF5"/>
<evidence type="ECO:0000313" key="2">
    <source>
        <dbReference type="Proteomes" id="UP000015105"/>
    </source>
</evidence>
<accession>A0A453HWF5</accession>
<reference evidence="1" key="4">
    <citation type="submission" date="2019-03" db="UniProtKB">
        <authorList>
            <consortium name="EnsemblPlants"/>
        </authorList>
    </citation>
    <scope>IDENTIFICATION</scope>
</reference>
<dbReference type="Gramene" id="AET4Gv20315600.27">
    <property type="protein sequence ID" value="AET4Gv20315600.27"/>
    <property type="gene ID" value="AET4Gv20315600"/>
</dbReference>
<name>A0A453HWF5_AEGTS</name>
<reference evidence="2" key="1">
    <citation type="journal article" date="2014" name="Science">
        <title>Ancient hybridizations among the ancestral genomes of bread wheat.</title>
        <authorList>
            <consortium name="International Wheat Genome Sequencing Consortium,"/>
            <person name="Marcussen T."/>
            <person name="Sandve S.R."/>
            <person name="Heier L."/>
            <person name="Spannagl M."/>
            <person name="Pfeifer M."/>
            <person name="Jakobsen K.S."/>
            <person name="Wulff B.B."/>
            <person name="Steuernagel B."/>
            <person name="Mayer K.F."/>
            <person name="Olsen O.A."/>
        </authorList>
    </citation>
    <scope>NUCLEOTIDE SEQUENCE [LARGE SCALE GENOMIC DNA]</scope>
    <source>
        <strain evidence="2">cv. AL8/78</strain>
    </source>
</reference>
<evidence type="ECO:0000313" key="1">
    <source>
        <dbReference type="EnsemblPlants" id="AET4Gv20315600.29"/>
    </source>
</evidence>
<dbReference type="Gramene" id="AET4Gv20315600.29">
    <property type="protein sequence ID" value="AET4Gv20315600.29"/>
    <property type="gene ID" value="AET4Gv20315600"/>
</dbReference>